<sequence length="103" mass="11673">MALSMRETDLARKCVLQTEDKQPQDTLYASRETLYNGSYGNVKHLGHRGYKSPNRSENPPGCQKFITIELRSGELSFRTPSNRRSNGKLKRSSDRAMQPIGIT</sequence>
<accession>A0A084VZ41</accession>
<evidence type="ECO:0000313" key="4">
    <source>
        <dbReference type="Proteomes" id="UP000030765"/>
    </source>
</evidence>
<reference evidence="3" key="2">
    <citation type="submission" date="2020-05" db="UniProtKB">
        <authorList>
            <consortium name="EnsemblMetazoa"/>
        </authorList>
    </citation>
    <scope>IDENTIFICATION</scope>
</reference>
<evidence type="ECO:0000256" key="1">
    <source>
        <dbReference type="SAM" id="MobiDB-lite"/>
    </source>
</evidence>
<dbReference type="VEuPathDB" id="VectorBase:ASIC011012"/>
<gene>
    <name evidence="2" type="ORF">ZHAS_00011012</name>
</gene>
<feature type="region of interest" description="Disordered" evidence="1">
    <location>
        <begin position="76"/>
        <end position="103"/>
    </location>
</feature>
<protein>
    <submittedName>
        <fullName evidence="2 3">Hatching enzyme-like protein</fullName>
    </submittedName>
</protein>
<reference evidence="2 4" key="1">
    <citation type="journal article" date="2014" name="BMC Genomics">
        <title>Genome sequence of Anopheles sinensis provides insight into genetics basis of mosquito competence for malaria parasites.</title>
        <authorList>
            <person name="Zhou D."/>
            <person name="Zhang D."/>
            <person name="Ding G."/>
            <person name="Shi L."/>
            <person name="Hou Q."/>
            <person name="Ye Y."/>
            <person name="Xu Y."/>
            <person name="Zhou H."/>
            <person name="Xiong C."/>
            <person name="Li S."/>
            <person name="Yu J."/>
            <person name="Hong S."/>
            <person name="Yu X."/>
            <person name="Zou P."/>
            <person name="Chen C."/>
            <person name="Chang X."/>
            <person name="Wang W."/>
            <person name="Lv Y."/>
            <person name="Sun Y."/>
            <person name="Ma L."/>
            <person name="Shen B."/>
            <person name="Zhu C."/>
        </authorList>
    </citation>
    <scope>NUCLEOTIDE SEQUENCE [LARGE SCALE GENOMIC DNA]</scope>
</reference>
<name>A0A084VZ41_ANOSI</name>
<dbReference type="EMBL" id="KE525239">
    <property type="protein sequence ID" value="KFB43235.1"/>
    <property type="molecule type" value="Genomic_DNA"/>
</dbReference>
<keyword evidence="4" id="KW-1185">Reference proteome</keyword>
<dbReference type="EnsemblMetazoa" id="ASIC011012-RA">
    <property type="protein sequence ID" value="ASIC011012-PA"/>
    <property type="gene ID" value="ASIC011012"/>
</dbReference>
<proteinExistence type="predicted"/>
<dbReference type="Proteomes" id="UP000030765">
    <property type="component" value="Unassembled WGS sequence"/>
</dbReference>
<evidence type="ECO:0000313" key="3">
    <source>
        <dbReference type="EnsemblMetazoa" id="ASIC011012-PA"/>
    </source>
</evidence>
<dbReference type="EMBL" id="ATLV01018599">
    <property type="status" value="NOT_ANNOTATED_CDS"/>
    <property type="molecule type" value="Genomic_DNA"/>
</dbReference>
<evidence type="ECO:0000313" key="2">
    <source>
        <dbReference type="EMBL" id="KFB43235.1"/>
    </source>
</evidence>
<organism evidence="2">
    <name type="scientific">Anopheles sinensis</name>
    <name type="common">Mosquito</name>
    <dbReference type="NCBI Taxonomy" id="74873"/>
    <lineage>
        <taxon>Eukaryota</taxon>
        <taxon>Metazoa</taxon>
        <taxon>Ecdysozoa</taxon>
        <taxon>Arthropoda</taxon>
        <taxon>Hexapoda</taxon>
        <taxon>Insecta</taxon>
        <taxon>Pterygota</taxon>
        <taxon>Neoptera</taxon>
        <taxon>Endopterygota</taxon>
        <taxon>Diptera</taxon>
        <taxon>Nematocera</taxon>
        <taxon>Culicoidea</taxon>
        <taxon>Culicidae</taxon>
        <taxon>Anophelinae</taxon>
        <taxon>Anopheles</taxon>
    </lineage>
</organism>
<dbReference type="AlphaFoldDB" id="A0A084VZ41"/>